<keyword evidence="7 11" id="KW-0862">Zinc</keyword>
<evidence type="ECO:0000256" key="1">
    <source>
        <dbReference type="ARBA" id="ARBA00001947"/>
    </source>
</evidence>
<dbReference type="NCBIfam" id="TIGR01354">
    <property type="entry name" value="cyt_deam_tetra"/>
    <property type="match status" value="1"/>
</dbReference>
<evidence type="ECO:0000256" key="9">
    <source>
        <dbReference type="ARBA" id="ARBA00049558"/>
    </source>
</evidence>
<dbReference type="PROSITE" id="PS51747">
    <property type="entry name" value="CYT_DCMP_DEAMINASES_2"/>
    <property type="match status" value="1"/>
</dbReference>
<keyword evidence="5 11" id="KW-0479">Metal-binding</keyword>
<dbReference type="Gene3D" id="3.40.140.10">
    <property type="entry name" value="Cytidine Deaminase, domain 2"/>
    <property type="match status" value="1"/>
</dbReference>
<sequence>MSLQEGSPENPEQDPEEDPLQQTAARMIQRAWRRYVYREVFRYFKQLISQFNQGDPQKILKPVNPREAELLDAAAGVFMRFRLGGVTFPPNIYYKIFTHRPITDVCASSPRDYTQPGLKQPVARQTNTRWPVVQEDRSGWYQRMEHNSWRLFCSKVVPITEHGEIGVNKKMDFHYSKLQRQQDMDRWRKRRKIEWLNQMYNHVRLQTHSVHRHMATLVGTSAQEVMDTAEEKGVDEMEECELDELLAWTTTLNFEEYMQEWRRLACSLSSEPSTDLHPGPPGSAEMADLKTAEDNWIKSLIEESQKAKEFSYCPYSQLRVGSALLTEDEKIFTGCNIENACFYLGLCAERTAINKAVSDGYTKFKAIAVSSDLEEQVIPPCGACRQVIREFGDIPVFMTRMDGSYTRMTVEELLPLSWSAEYLKKNG</sequence>
<keyword evidence="6" id="KW-0378">Hydrolase</keyword>
<evidence type="ECO:0000256" key="12">
    <source>
        <dbReference type="SAM" id="MobiDB-lite"/>
    </source>
</evidence>
<evidence type="ECO:0000256" key="3">
    <source>
        <dbReference type="ARBA" id="ARBA00006576"/>
    </source>
</evidence>
<dbReference type="SUPFAM" id="SSF53927">
    <property type="entry name" value="Cytidine deaminase-like"/>
    <property type="match status" value="1"/>
</dbReference>
<evidence type="ECO:0000256" key="7">
    <source>
        <dbReference type="ARBA" id="ARBA00022833"/>
    </source>
</evidence>
<comment type="caution">
    <text evidence="14">The sequence shown here is derived from an EMBL/GenBank/DDBJ whole genome shotgun (WGS) entry which is preliminary data.</text>
</comment>
<feature type="binding site" evidence="11">
    <location>
        <position position="381"/>
    </location>
    <ligand>
        <name>Zn(2+)</name>
        <dbReference type="ChEBI" id="CHEBI:29105"/>
        <note>catalytic</note>
    </ligand>
</feature>
<feature type="binding site" evidence="11">
    <location>
        <position position="347"/>
    </location>
    <ligand>
        <name>Zn(2+)</name>
        <dbReference type="ChEBI" id="CHEBI:29105"/>
        <note>catalytic</note>
    </ligand>
</feature>
<dbReference type="GO" id="GO:0072527">
    <property type="term" value="P:pyrimidine-containing compound metabolic process"/>
    <property type="evidence" value="ECO:0007669"/>
    <property type="project" value="UniProtKB-ARBA"/>
</dbReference>
<dbReference type="GO" id="GO:0055086">
    <property type="term" value="P:nucleobase-containing small molecule metabolic process"/>
    <property type="evidence" value="ECO:0007669"/>
    <property type="project" value="UniProtKB-ARBA"/>
</dbReference>
<evidence type="ECO:0000259" key="13">
    <source>
        <dbReference type="PROSITE" id="PS51747"/>
    </source>
</evidence>
<evidence type="ECO:0000256" key="2">
    <source>
        <dbReference type="ARBA" id="ARBA00003949"/>
    </source>
</evidence>
<dbReference type="AlphaFoldDB" id="A0AAD3R2V0"/>
<dbReference type="EC" id="3.5.4.5" evidence="4"/>
<dbReference type="PROSITE" id="PS00903">
    <property type="entry name" value="CYT_DCMP_DEAMINASES_1"/>
    <property type="match status" value="1"/>
</dbReference>
<gene>
    <name evidence="14" type="ORF">AKAME5_000762200</name>
</gene>
<name>A0AAD3R2V0_LATJO</name>
<comment type="catalytic activity">
    <reaction evidence="9">
        <text>cytidine + H2O + H(+) = uridine + NH4(+)</text>
        <dbReference type="Rhea" id="RHEA:16069"/>
        <dbReference type="ChEBI" id="CHEBI:15377"/>
        <dbReference type="ChEBI" id="CHEBI:15378"/>
        <dbReference type="ChEBI" id="CHEBI:16704"/>
        <dbReference type="ChEBI" id="CHEBI:17562"/>
        <dbReference type="ChEBI" id="CHEBI:28938"/>
        <dbReference type="EC" id="3.5.4.5"/>
    </reaction>
</comment>
<dbReference type="NCBIfam" id="NF004064">
    <property type="entry name" value="PRK05578.1"/>
    <property type="match status" value="1"/>
</dbReference>
<keyword evidence="15" id="KW-1185">Reference proteome</keyword>
<evidence type="ECO:0000256" key="5">
    <source>
        <dbReference type="ARBA" id="ARBA00022723"/>
    </source>
</evidence>
<feature type="domain" description="CMP/dCMP-type deaminase" evidence="13">
    <location>
        <begin position="295"/>
        <end position="421"/>
    </location>
</feature>
<dbReference type="CDD" id="cd01283">
    <property type="entry name" value="cytidine_deaminase"/>
    <property type="match status" value="1"/>
</dbReference>
<dbReference type="PROSITE" id="PS50096">
    <property type="entry name" value="IQ"/>
    <property type="match status" value="1"/>
</dbReference>
<dbReference type="EMBL" id="BRZM01000020">
    <property type="protein sequence ID" value="GLD55079.1"/>
    <property type="molecule type" value="Genomic_DNA"/>
</dbReference>
<evidence type="ECO:0000256" key="4">
    <source>
        <dbReference type="ARBA" id="ARBA00012783"/>
    </source>
</evidence>
<comment type="function">
    <text evidence="2">This enzyme scavenges exogenous and endogenous cytidine and 2'-deoxycytidine for UMP synthesis.</text>
</comment>
<dbReference type="GO" id="GO:0004126">
    <property type="term" value="F:cytidine deaminase activity"/>
    <property type="evidence" value="ECO:0007669"/>
    <property type="project" value="UniProtKB-EC"/>
</dbReference>
<feature type="binding site" evidence="11">
    <location>
        <position position="384"/>
    </location>
    <ligand>
        <name>Zn(2+)</name>
        <dbReference type="ChEBI" id="CHEBI:29105"/>
        <note>catalytic</note>
    </ligand>
</feature>
<dbReference type="PANTHER" id="PTHR33504">
    <property type="entry name" value="NADH DEHYDROGENASE (UBIQUINONE) 1 BETA SUBCOMPLEX, 4"/>
    <property type="match status" value="1"/>
</dbReference>
<dbReference type="FunFam" id="3.40.140.10:FF:000008">
    <property type="entry name" value="Cytidine deaminase"/>
    <property type="match status" value="1"/>
</dbReference>
<evidence type="ECO:0000256" key="10">
    <source>
        <dbReference type="PIRSR" id="PIRSR606262-1"/>
    </source>
</evidence>
<reference evidence="14" key="1">
    <citation type="submission" date="2022-08" db="EMBL/GenBank/DDBJ databases">
        <title>Genome sequencing of akame (Lates japonicus).</title>
        <authorList>
            <person name="Hashiguchi Y."/>
            <person name="Takahashi H."/>
        </authorList>
    </citation>
    <scope>NUCLEOTIDE SEQUENCE</scope>
    <source>
        <strain evidence="14">Kochi</strain>
    </source>
</reference>
<feature type="region of interest" description="Disordered" evidence="12">
    <location>
        <begin position="1"/>
        <end position="21"/>
    </location>
</feature>
<protein>
    <recommendedName>
        <fullName evidence="4">cytidine deaminase</fullName>
        <ecNumber evidence="4">3.5.4.5</ecNumber>
    </recommendedName>
    <alternativeName>
        <fullName evidence="8">Cytidine aminohydrolase</fullName>
    </alternativeName>
</protein>
<accession>A0AAD3R2V0</accession>
<dbReference type="GO" id="GO:0008270">
    <property type="term" value="F:zinc ion binding"/>
    <property type="evidence" value="ECO:0007669"/>
    <property type="project" value="InterPro"/>
</dbReference>
<comment type="similarity">
    <text evidence="3">Belongs to the cytidine and deoxycytidylate deaminase family.</text>
</comment>
<feature type="active site" description="Proton donor" evidence="10">
    <location>
        <position position="349"/>
    </location>
</feature>
<dbReference type="InterPro" id="IPR016193">
    <property type="entry name" value="Cytidine_deaminase-like"/>
</dbReference>
<evidence type="ECO:0000313" key="14">
    <source>
        <dbReference type="EMBL" id="GLD55079.1"/>
    </source>
</evidence>
<evidence type="ECO:0000256" key="8">
    <source>
        <dbReference type="ARBA" id="ARBA00032005"/>
    </source>
</evidence>
<evidence type="ECO:0000256" key="11">
    <source>
        <dbReference type="PIRSR" id="PIRSR606262-3"/>
    </source>
</evidence>
<proteinExistence type="inferred from homology"/>
<organism evidence="14 15">
    <name type="scientific">Lates japonicus</name>
    <name type="common">Japanese lates</name>
    <dbReference type="NCBI Taxonomy" id="270547"/>
    <lineage>
        <taxon>Eukaryota</taxon>
        <taxon>Metazoa</taxon>
        <taxon>Chordata</taxon>
        <taxon>Craniata</taxon>
        <taxon>Vertebrata</taxon>
        <taxon>Euteleostomi</taxon>
        <taxon>Actinopterygii</taxon>
        <taxon>Neopterygii</taxon>
        <taxon>Teleostei</taxon>
        <taxon>Neoteleostei</taxon>
        <taxon>Acanthomorphata</taxon>
        <taxon>Carangaria</taxon>
        <taxon>Carangaria incertae sedis</taxon>
        <taxon>Centropomidae</taxon>
        <taxon>Lates</taxon>
    </lineage>
</organism>
<dbReference type="PANTHER" id="PTHR33504:SF2">
    <property type="entry name" value="PROTEIN MFI"/>
    <property type="match status" value="1"/>
</dbReference>
<dbReference type="InterPro" id="IPR016192">
    <property type="entry name" value="APOBEC/CMP_deaminase_Zn-bd"/>
</dbReference>
<evidence type="ECO:0000256" key="6">
    <source>
        <dbReference type="ARBA" id="ARBA00022801"/>
    </source>
</evidence>
<dbReference type="Proteomes" id="UP001279410">
    <property type="component" value="Unassembled WGS sequence"/>
</dbReference>
<dbReference type="InterPro" id="IPR002125">
    <property type="entry name" value="CMP_dCMP_dom"/>
</dbReference>
<dbReference type="Pfam" id="PF00383">
    <property type="entry name" value="dCMP_cyt_deam_1"/>
    <property type="match status" value="1"/>
</dbReference>
<dbReference type="InterPro" id="IPR006262">
    <property type="entry name" value="Cyt_deam_tetra"/>
</dbReference>
<comment type="cofactor">
    <cofactor evidence="1 11">
        <name>Zn(2+)</name>
        <dbReference type="ChEBI" id="CHEBI:29105"/>
    </cofactor>
</comment>
<evidence type="ECO:0000313" key="15">
    <source>
        <dbReference type="Proteomes" id="UP001279410"/>
    </source>
</evidence>